<organism evidence="1 2">
    <name type="scientific">Ascosphaera apis ARSEF 7405</name>
    <dbReference type="NCBI Taxonomy" id="392613"/>
    <lineage>
        <taxon>Eukaryota</taxon>
        <taxon>Fungi</taxon>
        <taxon>Dikarya</taxon>
        <taxon>Ascomycota</taxon>
        <taxon>Pezizomycotina</taxon>
        <taxon>Eurotiomycetes</taxon>
        <taxon>Eurotiomycetidae</taxon>
        <taxon>Onygenales</taxon>
        <taxon>Ascosphaeraceae</taxon>
        <taxon>Ascosphaera</taxon>
    </lineage>
</organism>
<comment type="caution">
    <text evidence="1">The sequence shown here is derived from an EMBL/GenBank/DDBJ whole genome shotgun (WGS) entry which is preliminary data.</text>
</comment>
<dbReference type="Proteomes" id="UP000242877">
    <property type="component" value="Unassembled WGS sequence"/>
</dbReference>
<evidence type="ECO:0000313" key="2">
    <source>
        <dbReference type="Proteomes" id="UP000242877"/>
    </source>
</evidence>
<dbReference type="Gene3D" id="3.40.30.10">
    <property type="entry name" value="Glutaredoxin"/>
    <property type="match status" value="1"/>
</dbReference>
<keyword evidence="2" id="KW-1185">Reference proteome</keyword>
<gene>
    <name evidence="1" type="ORF">AAP_02913</name>
</gene>
<accession>A0A167Z718</accession>
<proteinExistence type="predicted"/>
<dbReference type="AlphaFoldDB" id="A0A167Z718"/>
<dbReference type="PANTHER" id="PTHR33875">
    <property type="entry name" value="OS09G0542200 PROTEIN"/>
    <property type="match status" value="1"/>
</dbReference>
<dbReference type="SUPFAM" id="SSF52833">
    <property type="entry name" value="Thioredoxin-like"/>
    <property type="match status" value="1"/>
</dbReference>
<dbReference type="InterPro" id="IPR036249">
    <property type="entry name" value="Thioredoxin-like_sf"/>
</dbReference>
<sequence>MALPIPPKFAGLAANPDLPVRHTIELYLDYVCPFSAKQFETFYTSVKQLIDSKYSSRVQVIFRPHIQPWHPSSTLVHEAAIAVLKVEPTKFWEFSHALFKNQKAYFDENVVNETRNQTYARLAKLAASVGVDEKKVYDLLVISDKPGPDGSLNVGNGVTNDLKQIIKADRLVGVHVSPTVFFDGAEAKDVSSSFTAAQWQDWLEQNVA</sequence>
<dbReference type="PANTHER" id="PTHR33875:SF2">
    <property type="entry name" value="ACR183CP"/>
    <property type="match status" value="1"/>
</dbReference>
<reference evidence="1 2" key="1">
    <citation type="journal article" date="2016" name="Genome Biol. Evol.">
        <title>Divergent and convergent evolution of fungal pathogenicity.</title>
        <authorList>
            <person name="Shang Y."/>
            <person name="Xiao G."/>
            <person name="Zheng P."/>
            <person name="Cen K."/>
            <person name="Zhan S."/>
            <person name="Wang C."/>
        </authorList>
    </citation>
    <scope>NUCLEOTIDE SEQUENCE [LARGE SCALE GENOMIC DNA]</scope>
    <source>
        <strain evidence="1 2">ARSEF 7405</strain>
    </source>
</reference>
<name>A0A167Z718_9EURO</name>
<dbReference type="EMBL" id="AZGZ01000011">
    <property type="protein sequence ID" value="KZZ92258.1"/>
    <property type="molecule type" value="Genomic_DNA"/>
</dbReference>
<protein>
    <submittedName>
        <fullName evidence="1">Thioredoxin-like fold protein</fullName>
    </submittedName>
</protein>
<dbReference type="OrthoDB" id="37297at2759"/>
<evidence type="ECO:0000313" key="1">
    <source>
        <dbReference type="EMBL" id="KZZ92258.1"/>
    </source>
</evidence>
<dbReference type="VEuPathDB" id="FungiDB:AAP_02913"/>